<dbReference type="EMBL" id="KZ992459">
    <property type="protein sequence ID" value="RKP10310.1"/>
    <property type="molecule type" value="Genomic_DNA"/>
</dbReference>
<comment type="cofactor">
    <cofactor evidence="1">
        <name>Fe cation</name>
        <dbReference type="ChEBI" id="CHEBI:24875"/>
    </cofactor>
</comment>
<reference evidence="4" key="1">
    <citation type="journal article" date="2018" name="Nat. Microbiol.">
        <title>Leveraging single-cell genomics to expand the fungal tree of life.</title>
        <authorList>
            <person name="Ahrendt S.R."/>
            <person name="Quandt C.A."/>
            <person name="Ciobanu D."/>
            <person name="Clum A."/>
            <person name="Salamov A."/>
            <person name="Andreopoulos B."/>
            <person name="Cheng J.F."/>
            <person name="Woyke T."/>
            <person name="Pelin A."/>
            <person name="Henrissat B."/>
            <person name="Reynolds N.K."/>
            <person name="Benny G.L."/>
            <person name="Smith M.E."/>
            <person name="James T.Y."/>
            <person name="Grigoriev I.V."/>
        </authorList>
    </citation>
    <scope>NUCLEOTIDE SEQUENCE [LARGE SCALE GENOMIC DNA]</scope>
    <source>
        <strain evidence="4">RSA 1356</strain>
    </source>
</reference>
<gene>
    <name evidence="3" type="ORF">THASP1DRAFT_27902</name>
</gene>
<evidence type="ECO:0008006" key="5">
    <source>
        <dbReference type="Google" id="ProtNLM"/>
    </source>
</evidence>
<name>A0A4P9XY06_9FUNG</name>
<dbReference type="OrthoDB" id="445007at2759"/>
<evidence type="ECO:0000256" key="1">
    <source>
        <dbReference type="ARBA" id="ARBA00001962"/>
    </source>
</evidence>
<dbReference type="Gene3D" id="2.60.120.620">
    <property type="entry name" value="q2cbj1_9rhob like domain"/>
    <property type="match status" value="1"/>
</dbReference>
<organism evidence="3 4">
    <name type="scientific">Thamnocephalis sphaerospora</name>
    <dbReference type="NCBI Taxonomy" id="78915"/>
    <lineage>
        <taxon>Eukaryota</taxon>
        <taxon>Fungi</taxon>
        <taxon>Fungi incertae sedis</taxon>
        <taxon>Zoopagomycota</taxon>
        <taxon>Zoopagomycotina</taxon>
        <taxon>Zoopagomycetes</taxon>
        <taxon>Zoopagales</taxon>
        <taxon>Sigmoideomycetaceae</taxon>
        <taxon>Thamnocephalis</taxon>
    </lineage>
</organism>
<sequence>MWTLSEEQQRAFHRHGYVVLHSALPLEQLRTLRNDCEQLLDELEELDLLSDAGCVIEPMLNGRMTTLPTETHRQCQYDAAAYSQQRWGERPEGAVLLCHHLPRLVAQLLPSASDVDGSAPRLCLFNEQYIVKPPRTQHQSIFAWHQDGEYMNETCQRVPTVACWIALDDVNEAATYNAWHDARAARYSPQNAHDVQAVSETVHSLALTAGSILIMSARVRHCSTGNGSGRTRRAYMPQYSAGVVAGPDARPLALAVPCDCPVPTSYRGTS</sequence>
<dbReference type="SUPFAM" id="SSF51197">
    <property type="entry name" value="Clavaminate synthase-like"/>
    <property type="match status" value="1"/>
</dbReference>
<protein>
    <recommendedName>
        <fullName evidence="5">Phytanoyl-CoA dioxygenase</fullName>
    </recommendedName>
</protein>
<keyword evidence="4" id="KW-1185">Reference proteome</keyword>
<dbReference type="Pfam" id="PF05721">
    <property type="entry name" value="PhyH"/>
    <property type="match status" value="1"/>
</dbReference>
<proteinExistence type="inferred from homology"/>
<dbReference type="InterPro" id="IPR008775">
    <property type="entry name" value="Phytyl_CoA_dOase-like"/>
</dbReference>
<accession>A0A4P9XY06</accession>
<dbReference type="Proteomes" id="UP000271241">
    <property type="component" value="Unassembled WGS sequence"/>
</dbReference>
<dbReference type="PANTHER" id="PTHR20883">
    <property type="entry name" value="PHYTANOYL-COA DIOXYGENASE DOMAIN CONTAINING 1"/>
    <property type="match status" value="1"/>
</dbReference>
<dbReference type="STRING" id="78915.A0A4P9XY06"/>
<dbReference type="PANTHER" id="PTHR20883:SF46">
    <property type="entry name" value="PHYTANOYL-COA HYDROXYLASE"/>
    <property type="match status" value="1"/>
</dbReference>
<evidence type="ECO:0000256" key="2">
    <source>
        <dbReference type="ARBA" id="ARBA00005830"/>
    </source>
</evidence>
<evidence type="ECO:0000313" key="4">
    <source>
        <dbReference type="Proteomes" id="UP000271241"/>
    </source>
</evidence>
<comment type="similarity">
    <text evidence="2">Belongs to the PhyH family.</text>
</comment>
<evidence type="ECO:0000313" key="3">
    <source>
        <dbReference type="EMBL" id="RKP10310.1"/>
    </source>
</evidence>
<dbReference type="AlphaFoldDB" id="A0A4P9XY06"/>